<dbReference type="AlphaFoldDB" id="A0A8H9IYQ1"/>
<evidence type="ECO:0000259" key="5">
    <source>
        <dbReference type="PROSITE" id="PS50977"/>
    </source>
</evidence>
<dbReference type="Pfam" id="PF00440">
    <property type="entry name" value="TetR_N"/>
    <property type="match status" value="1"/>
</dbReference>
<dbReference type="GO" id="GO:0000976">
    <property type="term" value="F:transcription cis-regulatory region binding"/>
    <property type="evidence" value="ECO:0007669"/>
    <property type="project" value="TreeGrafter"/>
</dbReference>
<dbReference type="PROSITE" id="PS01081">
    <property type="entry name" value="HTH_TETR_1"/>
    <property type="match status" value="1"/>
</dbReference>
<evidence type="ECO:0000256" key="1">
    <source>
        <dbReference type="ARBA" id="ARBA00023015"/>
    </source>
</evidence>
<dbReference type="InterPro" id="IPR041347">
    <property type="entry name" value="MftR_C"/>
</dbReference>
<gene>
    <name evidence="6" type="ORF">GCM10017566_52080</name>
</gene>
<proteinExistence type="predicted"/>
<keyword evidence="3" id="KW-0804">Transcription</keyword>
<dbReference type="RefSeq" id="WP_145933258.1">
    <property type="nucleotide sequence ID" value="NZ_BNAV01000009.1"/>
</dbReference>
<dbReference type="Proteomes" id="UP000658656">
    <property type="component" value="Unassembled WGS sequence"/>
</dbReference>
<accession>A0A8H9IYQ1</accession>
<evidence type="ECO:0000256" key="4">
    <source>
        <dbReference type="PROSITE-ProRule" id="PRU00335"/>
    </source>
</evidence>
<evidence type="ECO:0000313" key="7">
    <source>
        <dbReference type="Proteomes" id="UP000658656"/>
    </source>
</evidence>
<reference evidence="6" key="2">
    <citation type="submission" date="2020-09" db="EMBL/GenBank/DDBJ databases">
        <authorList>
            <person name="Sun Q."/>
            <person name="Zhou Y."/>
        </authorList>
    </citation>
    <scope>NUCLEOTIDE SEQUENCE</scope>
    <source>
        <strain evidence="6">CGMCC 4.7679</strain>
    </source>
</reference>
<feature type="DNA-binding region" description="H-T-H motif" evidence="4">
    <location>
        <begin position="29"/>
        <end position="48"/>
    </location>
</feature>
<feature type="domain" description="HTH tetR-type" evidence="5">
    <location>
        <begin position="6"/>
        <end position="66"/>
    </location>
</feature>
<evidence type="ECO:0000256" key="2">
    <source>
        <dbReference type="ARBA" id="ARBA00023125"/>
    </source>
</evidence>
<organism evidence="6 7">
    <name type="scientific">Amycolatopsis bartoniae</name>
    <dbReference type="NCBI Taxonomy" id="941986"/>
    <lineage>
        <taxon>Bacteria</taxon>
        <taxon>Bacillati</taxon>
        <taxon>Actinomycetota</taxon>
        <taxon>Actinomycetes</taxon>
        <taxon>Pseudonocardiales</taxon>
        <taxon>Pseudonocardiaceae</taxon>
        <taxon>Amycolatopsis</taxon>
    </lineage>
</organism>
<dbReference type="Gene3D" id="1.10.357.10">
    <property type="entry name" value="Tetracycline Repressor, domain 2"/>
    <property type="match status" value="1"/>
</dbReference>
<sequence>MSRWKPDARRRLQEAALELYAEQGFAETSVASVAARAGLTERTFFRYFADKREVLFGNESELQDLLVTTVAEAPEDATPWEAVSRGLAAVATHLQPRREAALTRARIIAAHPELRERELSKVSAWSGALEVVLAERGVRSPAVVAEVAVAVFRTAFQRWVSGEEDLPALVREALDDLADVVTGSTSRPHEPGRRSHHR</sequence>
<evidence type="ECO:0000313" key="6">
    <source>
        <dbReference type="EMBL" id="GHF71930.1"/>
    </source>
</evidence>
<keyword evidence="7" id="KW-1185">Reference proteome</keyword>
<comment type="caution">
    <text evidence="6">The sequence shown here is derived from an EMBL/GenBank/DDBJ whole genome shotgun (WGS) entry which is preliminary data.</text>
</comment>
<dbReference type="InterPro" id="IPR009057">
    <property type="entry name" value="Homeodomain-like_sf"/>
</dbReference>
<evidence type="ECO:0000256" key="3">
    <source>
        <dbReference type="ARBA" id="ARBA00023163"/>
    </source>
</evidence>
<dbReference type="PANTHER" id="PTHR30055:SF238">
    <property type="entry name" value="MYCOFACTOCIN BIOSYNTHESIS TRANSCRIPTIONAL REGULATOR MFTR-RELATED"/>
    <property type="match status" value="1"/>
</dbReference>
<dbReference type="PANTHER" id="PTHR30055">
    <property type="entry name" value="HTH-TYPE TRANSCRIPTIONAL REGULATOR RUTR"/>
    <property type="match status" value="1"/>
</dbReference>
<name>A0A8H9IYQ1_9PSEU</name>
<dbReference type="SUPFAM" id="SSF46689">
    <property type="entry name" value="Homeodomain-like"/>
    <property type="match status" value="1"/>
</dbReference>
<dbReference type="GO" id="GO:0003700">
    <property type="term" value="F:DNA-binding transcription factor activity"/>
    <property type="evidence" value="ECO:0007669"/>
    <property type="project" value="TreeGrafter"/>
</dbReference>
<dbReference type="InterPro" id="IPR001647">
    <property type="entry name" value="HTH_TetR"/>
</dbReference>
<dbReference type="EMBL" id="BNAV01000009">
    <property type="protein sequence ID" value="GHF71930.1"/>
    <property type="molecule type" value="Genomic_DNA"/>
</dbReference>
<protein>
    <submittedName>
        <fullName evidence="6">TetR family transcriptional regulator</fullName>
    </submittedName>
</protein>
<dbReference type="PROSITE" id="PS50977">
    <property type="entry name" value="HTH_TETR_2"/>
    <property type="match status" value="1"/>
</dbReference>
<dbReference type="PRINTS" id="PR00455">
    <property type="entry name" value="HTHTETR"/>
</dbReference>
<keyword evidence="2 4" id="KW-0238">DNA-binding</keyword>
<dbReference type="InterPro" id="IPR023772">
    <property type="entry name" value="DNA-bd_HTH_TetR-type_CS"/>
</dbReference>
<keyword evidence="1" id="KW-0805">Transcription regulation</keyword>
<dbReference type="InterPro" id="IPR050109">
    <property type="entry name" value="HTH-type_TetR-like_transc_reg"/>
</dbReference>
<dbReference type="OrthoDB" id="4746440at2"/>
<reference evidence="6" key="1">
    <citation type="journal article" date="2014" name="Int. J. Syst. Evol. Microbiol.">
        <title>Complete genome sequence of Corynebacterium casei LMG S-19264T (=DSM 44701T), isolated from a smear-ripened cheese.</title>
        <authorList>
            <consortium name="US DOE Joint Genome Institute (JGI-PGF)"/>
            <person name="Walter F."/>
            <person name="Albersmeier A."/>
            <person name="Kalinowski J."/>
            <person name="Ruckert C."/>
        </authorList>
    </citation>
    <scope>NUCLEOTIDE SEQUENCE</scope>
    <source>
        <strain evidence="6">CGMCC 4.7679</strain>
    </source>
</reference>
<dbReference type="Pfam" id="PF17754">
    <property type="entry name" value="TetR_C_14"/>
    <property type="match status" value="1"/>
</dbReference>